<proteinExistence type="predicted"/>
<dbReference type="EMBL" id="FOOT01000002">
    <property type="protein sequence ID" value="SFG38620.1"/>
    <property type="molecule type" value="Genomic_DNA"/>
</dbReference>
<evidence type="ECO:0000313" key="5">
    <source>
        <dbReference type="Proteomes" id="UP000198724"/>
    </source>
</evidence>
<evidence type="ECO:0000256" key="1">
    <source>
        <dbReference type="ARBA" id="ARBA00022729"/>
    </source>
</evidence>
<evidence type="ECO:0000256" key="2">
    <source>
        <dbReference type="SAM" id="SignalP"/>
    </source>
</evidence>
<dbReference type="AlphaFoldDB" id="A0A1I2RDU1"/>
<reference evidence="5" key="1">
    <citation type="submission" date="2016-10" db="EMBL/GenBank/DDBJ databases">
        <authorList>
            <person name="Varghese N."/>
            <person name="Submissions S."/>
        </authorList>
    </citation>
    <scope>NUCLEOTIDE SEQUENCE [LARGE SCALE GENOMIC DNA]</scope>
    <source>
        <strain evidence="5">LP51</strain>
    </source>
</reference>
<name>A0A1I2RDU1_9BACT</name>
<dbReference type="Pfam" id="PF02638">
    <property type="entry name" value="GHL10"/>
    <property type="match status" value="1"/>
</dbReference>
<dbReference type="GO" id="GO:0016787">
    <property type="term" value="F:hydrolase activity"/>
    <property type="evidence" value="ECO:0007669"/>
    <property type="project" value="UniProtKB-KW"/>
</dbReference>
<evidence type="ECO:0000259" key="3">
    <source>
        <dbReference type="Pfam" id="PF02638"/>
    </source>
</evidence>
<dbReference type="OrthoDB" id="100605at2"/>
<accession>A0A1I2RDU1</accession>
<dbReference type="RefSeq" id="WP_092099821.1">
    <property type="nucleotide sequence ID" value="NZ_FOOT01000002.1"/>
</dbReference>
<dbReference type="Gene3D" id="3.20.20.80">
    <property type="entry name" value="Glycosidases"/>
    <property type="match status" value="1"/>
</dbReference>
<keyword evidence="1 2" id="KW-0732">Signal</keyword>
<feature type="signal peptide" evidence="2">
    <location>
        <begin position="1"/>
        <end position="26"/>
    </location>
</feature>
<dbReference type="Proteomes" id="UP000198724">
    <property type="component" value="Unassembled WGS sequence"/>
</dbReference>
<dbReference type="STRING" id="1436961.SAMN05421739_102355"/>
<dbReference type="PROSITE" id="PS51318">
    <property type="entry name" value="TAT"/>
    <property type="match status" value="1"/>
</dbReference>
<feature type="domain" description="Glycosyl hydrolase-like 10" evidence="3">
    <location>
        <begin position="84"/>
        <end position="289"/>
    </location>
</feature>
<dbReference type="SUPFAM" id="SSF51445">
    <property type="entry name" value="(Trans)glycosidases"/>
    <property type="match status" value="1"/>
</dbReference>
<dbReference type="InterPro" id="IPR006311">
    <property type="entry name" value="TAT_signal"/>
</dbReference>
<evidence type="ECO:0000313" key="4">
    <source>
        <dbReference type="EMBL" id="SFG38620.1"/>
    </source>
</evidence>
<sequence length="364" mass="42209">MKTRRSFLKAGALAGLAASIPAPALAELATAPAAKNKQLRHWVWVRPNKADKEAELQRQYKRFYEAGIRGIFFEADSEKHFRAAKANKLEAHRWMWTMNRGEKELLQKHPEWYAQNRKGESCADKPPYVGYYRWLCPSREEVKQYLAEDVRNILSKDYIDGIHLDYVRFCDVILPVNLWSDYKIEQTKELPEYDYCYCEVCRTKFKAWRGKAIEELEYPEASLSWRLYRYNAVNTIVNHLAEVAKEKKKPITAAVFPTPEVARRIVRQDWTNWNLNAVYPMIYHGFYKEDVRWIGDAVTEGVHFLNGKFPLYAGLYLPDFKSNEELQQGIEIALANGAKGVSIFGDVNEQVLQALERASASVKL</sequence>
<keyword evidence="4" id="KW-0378">Hydrolase</keyword>
<keyword evidence="5" id="KW-1185">Reference proteome</keyword>
<dbReference type="PANTHER" id="PTHR43405:SF1">
    <property type="entry name" value="GLYCOSYL HYDROLASE DIGH"/>
    <property type="match status" value="1"/>
</dbReference>
<protein>
    <submittedName>
        <fullName evidence="4">Glycosyl hydrolase-like 10</fullName>
    </submittedName>
</protein>
<organism evidence="4 5">
    <name type="scientific">Pontibacter chinhatensis</name>
    <dbReference type="NCBI Taxonomy" id="1436961"/>
    <lineage>
        <taxon>Bacteria</taxon>
        <taxon>Pseudomonadati</taxon>
        <taxon>Bacteroidota</taxon>
        <taxon>Cytophagia</taxon>
        <taxon>Cytophagales</taxon>
        <taxon>Hymenobacteraceae</taxon>
        <taxon>Pontibacter</taxon>
    </lineage>
</organism>
<feature type="chain" id="PRO_5011515381" evidence="2">
    <location>
        <begin position="27"/>
        <end position="364"/>
    </location>
</feature>
<dbReference type="PANTHER" id="PTHR43405">
    <property type="entry name" value="GLYCOSYL HYDROLASE DIGH"/>
    <property type="match status" value="1"/>
</dbReference>
<dbReference type="InterPro" id="IPR017853">
    <property type="entry name" value="GH"/>
</dbReference>
<dbReference type="InterPro" id="IPR052177">
    <property type="entry name" value="Divisome_Glycosyl_Hydrolase"/>
</dbReference>
<gene>
    <name evidence="4" type="ORF">SAMN05421739_102355</name>
</gene>
<dbReference type="InterPro" id="IPR003790">
    <property type="entry name" value="GHL10"/>
</dbReference>